<proteinExistence type="predicted"/>
<evidence type="ECO:0000313" key="2">
    <source>
        <dbReference type="EMBL" id="KAJ1104583.1"/>
    </source>
</evidence>
<name>A0AAV7MRH5_PLEWA</name>
<protein>
    <submittedName>
        <fullName evidence="2">Uncharacterized protein</fullName>
    </submittedName>
</protein>
<sequence>MAPGEAGPVELGCTLRGWQLHASTLALCRDLNLGQAKRPESGSPSRPVIRGGQPVSVRRPGGSWSVGRPALAGPEGYGLPRHRGAA</sequence>
<evidence type="ECO:0000256" key="1">
    <source>
        <dbReference type="SAM" id="MobiDB-lite"/>
    </source>
</evidence>
<gene>
    <name evidence="2" type="ORF">NDU88_001993</name>
</gene>
<organism evidence="2 3">
    <name type="scientific">Pleurodeles waltl</name>
    <name type="common">Iberian ribbed newt</name>
    <dbReference type="NCBI Taxonomy" id="8319"/>
    <lineage>
        <taxon>Eukaryota</taxon>
        <taxon>Metazoa</taxon>
        <taxon>Chordata</taxon>
        <taxon>Craniata</taxon>
        <taxon>Vertebrata</taxon>
        <taxon>Euteleostomi</taxon>
        <taxon>Amphibia</taxon>
        <taxon>Batrachia</taxon>
        <taxon>Caudata</taxon>
        <taxon>Salamandroidea</taxon>
        <taxon>Salamandridae</taxon>
        <taxon>Pleurodelinae</taxon>
        <taxon>Pleurodeles</taxon>
    </lineage>
</organism>
<dbReference type="AlphaFoldDB" id="A0AAV7MRH5"/>
<dbReference type="EMBL" id="JANPWB010000013">
    <property type="protein sequence ID" value="KAJ1104583.1"/>
    <property type="molecule type" value="Genomic_DNA"/>
</dbReference>
<feature type="region of interest" description="Disordered" evidence="1">
    <location>
        <begin position="35"/>
        <end position="86"/>
    </location>
</feature>
<keyword evidence="3" id="KW-1185">Reference proteome</keyword>
<reference evidence="2" key="1">
    <citation type="journal article" date="2022" name="bioRxiv">
        <title>Sequencing and chromosome-scale assembly of the giantPleurodeles waltlgenome.</title>
        <authorList>
            <person name="Brown T."/>
            <person name="Elewa A."/>
            <person name="Iarovenko S."/>
            <person name="Subramanian E."/>
            <person name="Araus A.J."/>
            <person name="Petzold A."/>
            <person name="Susuki M."/>
            <person name="Suzuki K.-i.T."/>
            <person name="Hayashi T."/>
            <person name="Toyoda A."/>
            <person name="Oliveira C."/>
            <person name="Osipova E."/>
            <person name="Leigh N.D."/>
            <person name="Simon A."/>
            <person name="Yun M.H."/>
        </authorList>
    </citation>
    <scope>NUCLEOTIDE SEQUENCE</scope>
    <source>
        <strain evidence="2">20211129_DDA</strain>
        <tissue evidence="2">Liver</tissue>
    </source>
</reference>
<accession>A0AAV7MRH5</accession>
<comment type="caution">
    <text evidence="2">The sequence shown here is derived from an EMBL/GenBank/DDBJ whole genome shotgun (WGS) entry which is preliminary data.</text>
</comment>
<evidence type="ECO:0000313" key="3">
    <source>
        <dbReference type="Proteomes" id="UP001066276"/>
    </source>
</evidence>
<dbReference type="Proteomes" id="UP001066276">
    <property type="component" value="Chromosome 9"/>
</dbReference>